<evidence type="ECO:0000256" key="3">
    <source>
        <dbReference type="ARBA" id="ARBA00022448"/>
    </source>
</evidence>
<comment type="similarity">
    <text evidence="2 9">Belongs to the alanine or glycine:cation symporter (AGCS) (TC 2.A.25) family.</text>
</comment>
<keyword evidence="8 9" id="KW-0472">Membrane</keyword>
<evidence type="ECO:0000313" key="10">
    <source>
        <dbReference type="EMBL" id="RJL29990.1"/>
    </source>
</evidence>
<feature type="transmembrane region" description="Helical" evidence="9">
    <location>
        <begin position="140"/>
        <end position="164"/>
    </location>
</feature>
<evidence type="ECO:0000256" key="4">
    <source>
        <dbReference type="ARBA" id="ARBA00022475"/>
    </source>
</evidence>
<dbReference type="NCBIfam" id="TIGR00835">
    <property type="entry name" value="agcS"/>
    <property type="match status" value="1"/>
</dbReference>
<keyword evidence="7 9" id="KW-1133">Transmembrane helix</keyword>
<keyword evidence="3 9" id="KW-0813">Transport</keyword>
<keyword evidence="5 9" id="KW-0812">Transmembrane</keyword>
<dbReference type="AlphaFoldDB" id="A0A3A4AXJ0"/>
<dbReference type="Proteomes" id="UP000265768">
    <property type="component" value="Unassembled WGS sequence"/>
</dbReference>
<dbReference type="GO" id="GO:0005283">
    <property type="term" value="F:amino acid:sodium symporter activity"/>
    <property type="evidence" value="ECO:0007669"/>
    <property type="project" value="InterPro"/>
</dbReference>
<feature type="transmembrane region" description="Helical" evidence="9">
    <location>
        <begin position="96"/>
        <end position="119"/>
    </location>
</feature>
<feature type="transmembrane region" description="Helical" evidence="9">
    <location>
        <begin position="12"/>
        <end position="33"/>
    </location>
</feature>
<evidence type="ECO:0000256" key="9">
    <source>
        <dbReference type="RuleBase" id="RU363064"/>
    </source>
</evidence>
<evidence type="ECO:0000256" key="8">
    <source>
        <dbReference type="ARBA" id="ARBA00023136"/>
    </source>
</evidence>
<feature type="transmembrane region" description="Helical" evidence="9">
    <location>
        <begin position="210"/>
        <end position="230"/>
    </location>
</feature>
<feature type="transmembrane region" description="Helical" evidence="9">
    <location>
        <begin position="415"/>
        <end position="436"/>
    </location>
</feature>
<accession>A0A3A4AXJ0</accession>
<keyword evidence="6 9" id="KW-0769">Symport</keyword>
<gene>
    <name evidence="10" type="ORF">D5H75_23915</name>
</gene>
<name>A0A3A4AXJ0_9ACTN</name>
<evidence type="ECO:0000256" key="5">
    <source>
        <dbReference type="ARBA" id="ARBA00022692"/>
    </source>
</evidence>
<dbReference type="Pfam" id="PF01235">
    <property type="entry name" value="Na_Ala_symp"/>
    <property type="match status" value="1"/>
</dbReference>
<comment type="subcellular location">
    <subcellularLocation>
        <location evidence="1 9">Cell membrane</location>
        <topology evidence="1 9">Multi-pass membrane protein</topology>
    </subcellularLocation>
</comment>
<evidence type="ECO:0000313" key="11">
    <source>
        <dbReference type="Proteomes" id="UP000265768"/>
    </source>
</evidence>
<dbReference type="GO" id="GO:0005886">
    <property type="term" value="C:plasma membrane"/>
    <property type="evidence" value="ECO:0007669"/>
    <property type="project" value="UniProtKB-SubCell"/>
</dbReference>
<dbReference type="RefSeq" id="WP_119928768.1">
    <property type="nucleotide sequence ID" value="NZ_QZEY01000010.1"/>
</dbReference>
<sequence length="454" mass="47931">MQALLDSISGFVWGPFLLIPLLLLTGLYLTIMLRGLQFHKLFHALWLALVRRSEPGGEGDISHYQALSTALAATVGVGNIAGVATAIHLGGPGALFWMWVTGLLGMATKYAEAFLGVRFRRPDAKGEQSGGPMFYLTYGVGGRLGSVLGVLFAVFGAIAAFGIGNMVQSNSVADAVHDQWSVPMWATGAVITVLSAIVILGGIKSIGTFTSAFVPVMIIFYILAGLWIIAVNVAELPAALGLIFTDAFTGTAATGGFAGASVLLAIRYGVARGIFSNESGLGTGGIAAAAAKTNEPVRQALVSMTQTFIDTLVVVSMTGLAIIVTGAWTSGKDGAPLTIQAFSDGLPGQWGGIVVTIGLVLFAYSTLLGWAYYGERCMDRLFGRVAVTPYRLLFIALIFVGTVAELRTVWTFSDIMNGLMALPNLIGLILLSGLVVRETREYFSRPDWEKISTS</sequence>
<feature type="transmembrane region" description="Helical" evidence="9">
    <location>
        <begin position="385"/>
        <end position="403"/>
    </location>
</feature>
<evidence type="ECO:0000256" key="6">
    <source>
        <dbReference type="ARBA" id="ARBA00022847"/>
    </source>
</evidence>
<reference evidence="10 11" key="1">
    <citation type="submission" date="2018-09" db="EMBL/GenBank/DDBJ databases">
        <title>YIM 75507 draft genome.</title>
        <authorList>
            <person name="Tang S."/>
            <person name="Feng Y."/>
        </authorList>
    </citation>
    <scope>NUCLEOTIDE SEQUENCE [LARGE SCALE GENOMIC DNA]</scope>
    <source>
        <strain evidence="10 11">YIM 75507</strain>
    </source>
</reference>
<dbReference type="FunFam" id="1.20.1740.10:FF:000004">
    <property type="entry name" value="Sodium:alanine symporter family protein"/>
    <property type="match status" value="1"/>
</dbReference>
<keyword evidence="11" id="KW-1185">Reference proteome</keyword>
<feature type="transmembrane region" description="Helical" evidence="9">
    <location>
        <begin position="242"/>
        <end position="266"/>
    </location>
</feature>
<feature type="transmembrane region" description="Helical" evidence="9">
    <location>
        <begin position="350"/>
        <end position="373"/>
    </location>
</feature>
<dbReference type="OrthoDB" id="9806926at2"/>
<dbReference type="Gene3D" id="1.20.1740.10">
    <property type="entry name" value="Amino acid/polyamine transporter I"/>
    <property type="match status" value="1"/>
</dbReference>
<dbReference type="EMBL" id="QZEY01000010">
    <property type="protein sequence ID" value="RJL29990.1"/>
    <property type="molecule type" value="Genomic_DNA"/>
</dbReference>
<keyword evidence="4 9" id="KW-1003">Cell membrane</keyword>
<dbReference type="PRINTS" id="PR00175">
    <property type="entry name" value="NAALASMPORT"/>
</dbReference>
<feature type="transmembrane region" description="Helical" evidence="9">
    <location>
        <begin position="70"/>
        <end position="90"/>
    </location>
</feature>
<feature type="transmembrane region" description="Helical" evidence="9">
    <location>
        <begin position="184"/>
        <end position="203"/>
    </location>
</feature>
<evidence type="ECO:0000256" key="2">
    <source>
        <dbReference type="ARBA" id="ARBA00009261"/>
    </source>
</evidence>
<dbReference type="PANTHER" id="PTHR30330:SF3">
    <property type="entry name" value="TRANSCRIPTIONAL REGULATOR, LRP FAMILY"/>
    <property type="match status" value="1"/>
</dbReference>
<dbReference type="InterPro" id="IPR001463">
    <property type="entry name" value="Na/Ala_symport"/>
</dbReference>
<comment type="caution">
    <text evidence="10">The sequence shown here is derived from an EMBL/GenBank/DDBJ whole genome shotgun (WGS) entry which is preliminary data.</text>
</comment>
<organism evidence="10 11">
    <name type="scientific">Bailinhaonella thermotolerans</name>
    <dbReference type="NCBI Taxonomy" id="1070861"/>
    <lineage>
        <taxon>Bacteria</taxon>
        <taxon>Bacillati</taxon>
        <taxon>Actinomycetota</taxon>
        <taxon>Actinomycetes</taxon>
        <taxon>Streptosporangiales</taxon>
        <taxon>Streptosporangiaceae</taxon>
        <taxon>Bailinhaonella</taxon>
    </lineage>
</organism>
<dbReference type="PANTHER" id="PTHR30330">
    <property type="entry name" value="AGSS FAMILY TRANSPORTER, SODIUM-ALANINE"/>
    <property type="match status" value="1"/>
</dbReference>
<proteinExistence type="inferred from homology"/>
<feature type="transmembrane region" description="Helical" evidence="9">
    <location>
        <begin position="308"/>
        <end position="330"/>
    </location>
</feature>
<evidence type="ECO:0000256" key="1">
    <source>
        <dbReference type="ARBA" id="ARBA00004651"/>
    </source>
</evidence>
<protein>
    <submittedName>
        <fullName evidence="10">Sodium:alanine symporter family protein</fullName>
    </submittedName>
</protein>
<evidence type="ECO:0000256" key="7">
    <source>
        <dbReference type="ARBA" id="ARBA00022989"/>
    </source>
</evidence>